<reference evidence="2 3" key="1">
    <citation type="journal article" date="2014" name="PLoS Genet.">
        <title>Phylogenetically driven sequencing of extremely halophilic archaea reveals strategies for static and dynamic osmo-response.</title>
        <authorList>
            <person name="Becker E.A."/>
            <person name="Seitzer P.M."/>
            <person name="Tritt A."/>
            <person name="Larsen D."/>
            <person name="Krusor M."/>
            <person name="Yao A.I."/>
            <person name="Wu D."/>
            <person name="Madern D."/>
            <person name="Eisen J.A."/>
            <person name="Darling A.E."/>
            <person name="Facciotti M.T."/>
        </authorList>
    </citation>
    <scope>NUCLEOTIDE SEQUENCE [LARGE SCALE GENOMIC DNA]</scope>
    <source>
        <strain evidence="2 3">DSM 14210</strain>
    </source>
</reference>
<evidence type="ECO:0000256" key="1">
    <source>
        <dbReference type="SAM" id="Phobius"/>
    </source>
</evidence>
<protein>
    <submittedName>
        <fullName evidence="2">Uncharacterized protein</fullName>
    </submittedName>
</protein>
<dbReference type="AlphaFoldDB" id="M0DQA2"/>
<dbReference type="Proteomes" id="UP000011523">
    <property type="component" value="Unassembled WGS sequence"/>
</dbReference>
<feature type="transmembrane region" description="Helical" evidence="1">
    <location>
        <begin position="39"/>
        <end position="59"/>
    </location>
</feature>
<accession>M0DQA2</accession>
<organism evidence="2 3">
    <name type="scientific">Halorubrum tebenquichense DSM 14210</name>
    <dbReference type="NCBI Taxonomy" id="1227485"/>
    <lineage>
        <taxon>Archaea</taxon>
        <taxon>Methanobacteriati</taxon>
        <taxon>Methanobacteriota</taxon>
        <taxon>Stenosarchaea group</taxon>
        <taxon>Halobacteria</taxon>
        <taxon>Halobacteriales</taxon>
        <taxon>Haloferacaceae</taxon>
        <taxon>Halorubrum</taxon>
    </lineage>
</organism>
<name>M0DQA2_9EURY</name>
<evidence type="ECO:0000313" key="3">
    <source>
        <dbReference type="Proteomes" id="UP000011523"/>
    </source>
</evidence>
<dbReference type="EMBL" id="AOJD01000045">
    <property type="protein sequence ID" value="ELZ37681.1"/>
    <property type="molecule type" value="Genomic_DNA"/>
</dbReference>
<proteinExistence type="predicted"/>
<dbReference type="RefSeq" id="WP_006629302.1">
    <property type="nucleotide sequence ID" value="NZ_AOJD01000045.1"/>
</dbReference>
<feature type="transmembrane region" description="Helical" evidence="1">
    <location>
        <begin position="12"/>
        <end position="33"/>
    </location>
</feature>
<keyword evidence="1" id="KW-0812">Transmembrane</keyword>
<evidence type="ECO:0000313" key="2">
    <source>
        <dbReference type="EMBL" id="ELZ37681.1"/>
    </source>
</evidence>
<gene>
    <name evidence="2" type="ORF">C472_08114</name>
</gene>
<sequence>MSREQEEILVHLRFIGIALVAVALSVLTAGFVIDGDRVAPVFSVISLTACLYAFATPLVRG</sequence>
<comment type="caution">
    <text evidence="2">The sequence shown here is derived from an EMBL/GenBank/DDBJ whole genome shotgun (WGS) entry which is preliminary data.</text>
</comment>
<keyword evidence="1" id="KW-0472">Membrane</keyword>
<keyword evidence="1" id="KW-1133">Transmembrane helix</keyword>
<keyword evidence="3" id="KW-1185">Reference proteome</keyword>